<dbReference type="AlphaFoldDB" id="A0A290S6F2"/>
<proteinExistence type="predicted"/>
<dbReference type="KEGG" id="part:PARC_a3068"/>
<gene>
    <name evidence="1" type="ORF">PARC_a3068</name>
</gene>
<evidence type="ECO:0008006" key="3">
    <source>
        <dbReference type="Google" id="ProtNLM"/>
    </source>
</evidence>
<dbReference type="EMBL" id="CP011025">
    <property type="protein sequence ID" value="ATC87489.1"/>
    <property type="molecule type" value="Genomic_DNA"/>
</dbReference>
<reference evidence="1 2" key="1">
    <citation type="journal article" date="2012" name="J. Bacteriol.">
        <title>Genome sequences of type strains of seven species of the marine bacterium Pseudoalteromonas.</title>
        <authorList>
            <person name="Xie B.B."/>
            <person name="Shu Y.L."/>
            <person name="Qin Q.L."/>
            <person name="Rong J.C."/>
            <person name="Zhang X.Y."/>
            <person name="Chen X.L."/>
            <person name="Shi M."/>
            <person name="He H.L."/>
            <person name="Zhou B.C."/>
            <person name="Zhang Y.Z."/>
        </authorList>
    </citation>
    <scope>NUCLEOTIDE SEQUENCE [LARGE SCALE GENOMIC DNA]</scope>
    <source>
        <strain evidence="1 2">A 37-1-2</strain>
    </source>
</reference>
<evidence type="ECO:0000313" key="1">
    <source>
        <dbReference type="EMBL" id="ATC87489.1"/>
    </source>
</evidence>
<sequence length="157" mass="17508">MKYIDPFGLETRALTFEGVDWGSSSFGHTATDINGTTYTYGPNGMTVLPTSEYLERNNFRDARALTLDLTPEQERKLEKRMKWLVDKGSYGPLGNNCTDPLENALEEQGYDLGINVTPSGLHDALNNQSLITGESYYPRGSSNEAPSWYQSAPWAGW</sequence>
<protein>
    <recommendedName>
        <fullName evidence="3">DUF4105 domain-containing protein</fullName>
    </recommendedName>
</protein>
<accession>A0A290S6F2</accession>
<name>A0A290S6F2_9GAMM</name>
<organism evidence="1 2">
    <name type="scientific">Pseudoalteromonas arctica A 37-1-2</name>
    <dbReference type="NCBI Taxonomy" id="1117313"/>
    <lineage>
        <taxon>Bacteria</taxon>
        <taxon>Pseudomonadati</taxon>
        <taxon>Pseudomonadota</taxon>
        <taxon>Gammaproteobacteria</taxon>
        <taxon>Alteromonadales</taxon>
        <taxon>Pseudoalteromonadaceae</taxon>
        <taxon>Pseudoalteromonas</taxon>
    </lineage>
</organism>
<evidence type="ECO:0000313" key="2">
    <source>
        <dbReference type="Proteomes" id="UP000016505"/>
    </source>
</evidence>
<dbReference type="Proteomes" id="UP000016505">
    <property type="component" value="Chromosome I"/>
</dbReference>